<dbReference type="Gene3D" id="3.90.420.10">
    <property type="entry name" value="Oxidoreductase, molybdopterin-binding domain"/>
    <property type="match status" value="1"/>
</dbReference>
<name>A0A934IPB6_9HYPH</name>
<keyword evidence="3" id="KW-0479">Metal-binding</keyword>
<gene>
    <name evidence="7" type="ORF">JCR33_22940</name>
</gene>
<dbReference type="GO" id="GO:0030151">
    <property type="term" value="F:molybdenum ion binding"/>
    <property type="evidence" value="ECO:0007669"/>
    <property type="project" value="InterPro"/>
</dbReference>
<dbReference type="InterPro" id="IPR014756">
    <property type="entry name" value="Ig_E-set"/>
</dbReference>
<keyword evidence="4" id="KW-0560">Oxidoreductase</keyword>
<dbReference type="CDD" id="cd02110">
    <property type="entry name" value="SO_family_Moco_dimer"/>
    <property type="match status" value="1"/>
</dbReference>
<dbReference type="RefSeq" id="WP_198884482.1">
    <property type="nucleotide sequence ID" value="NZ_JAEKJA010000032.1"/>
</dbReference>
<comment type="caution">
    <text evidence="7">The sequence shown here is derived from an EMBL/GenBank/DDBJ whole genome shotgun (WGS) entry which is preliminary data.</text>
</comment>
<evidence type="ECO:0000313" key="7">
    <source>
        <dbReference type="EMBL" id="MBJ3778576.1"/>
    </source>
</evidence>
<dbReference type="InterPro" id="IPR036374">
    <property type="entry name" value="OxRdtase_Mopterin-bd_sf"/>
</dbReference>
<protein>
    <submittedName>
        <fullName evidence="7">Sulfite oxidase</fullName>
    </submittedName>
</protein>
<dbReference type="SUPFAM" id="SSF81296">
    <property type="entry name" value="E set domains"/>
    <property type="match status" value="1"/>
</dbReference>
<dbReference type="InterPro" id="IPR008335">
    <property type="entry name" value="Mopterin_OxRdtase_euk"/>
</dbReference>
<proteinExistence type="predicted"/>
<dbReference type="InterPro" id="IPR005066">
    <property type="entry name" value="MoCF_OxRdtse_dimer"/>
</dbReference>
<dbReference type="Proteomes" id="UP000609531">
    <property type="component" value="Unassembled WGS sequence"/>
</dbReference>
<evidence type="ECO:0000256" key="3">
    <source>
        <dbReference type="ARBA" id="ARBA00022723"/>
    </source>
</evidence>
<dbReference type="Pfam" id="PF00174">
    <property type="entry name" value="Oxidored_molyb"/>
    <property type="match status" value="1"/>
</dbReference>
<feature type="domain" description="Moybdenum cofactor oxidoreductase dimerisation" evidence="6">
    <location>
        <begin position="279"/>
        <end position="391"/>
    </location>
</feature>
<feature type="domain" description="Oxidoreductase molybdopterin-binding" evidence="5">
    <location>
        <begin position="93"/>
        <end position="257"/>
    </location>
</feature>
<dbReference type="EMBL" id="JAEKJA010000032">
    <property type="protein sequence ID" value="MBJ3778576.1"/>
    <property type="molecule type" value="Genomic_DNA"/>
</dbReference>
<keyword evidence="8" id="KW-1185">Reference proteome</keyword>
<accession>A0A934IPB6</accession>
<keyword evidence="2" id="KW-0500">Molybdenum</keyword>
<dbReference type="GO" id="GO:0020037">
    <property type="term" value="F:heme binding"/>
    <property type="evidence" value="ECO:0007669"/>
    <property type="project" value="TreeGrafter"/>
</dbReference>
<dbReference type="PROSITE" id="PS51318">
    <property type="entry name" value="TAT"/>
    <property type="match status" value="1"/>
</dbReference>
<evidence type="ECO:0000256" key="4">
    <source>
        <dbReference type="ARBA" id="ARBA00023002"/>
    </source>
</evidence>
<evidence type="ECO:0000313" key="8">
    <source>
        <dbReference type="Proteomes" id="UP000609531"/>
    </source>
</evidence>
<dbReference type="InterPro" id="IPR000572">
    <property type="entry name" value="OxRdtase_Mopterin-bd_dom"/>
</dbReference>
<dbReference type="Gene3D" id="2.60.40.650">
    <property type="match status" value="1"/>
</dbReference>
<dbReference type="PANTHER" id="PTHR19372">
    <property type="entry name" value="SULFITE REDUCTASE"/>
    <property type="match status" value="1"/>
</dbReference>
<dbReference type="GO" id="GO:0006790">
    <property type="term" value="P:sulfur compound metabolic process"/>
    <property type="evidence" value="ECO:0007669"/>
    <property type="project" value="TreeGrafter"/>
</dbReference>
<dbReference type="PRINTS" id="PR00407">
    <property type="entry name" value="EUMOPTERIN"/>
</dbReference>
<dbReference type="AlphaFoldDB" id="A0A934IPB6"/>
<reference evidence="7" key="1">
    <citation type="submission" date="2020-12" db="EMBL/GenBank/DDBJ databases">
        <title>Bacterial taxonomy.</title>
        <authorList>
            <person name="Pan X."/>
        </authorList>
    </citation>
    <scope>NUCLEOTIDE SEQUENCE</scope>
    <source>
        <strain evidence="7">B2012</strain>
    </source>
</reference>
<dbReference type="GO" id="GO:0008482">
    <property type="term" value="F:sulfite oxidase activity"/>
    <property type="evidence" value="ECO:0007669"/>
    <property type="project" value="TreeGrafter"/>
</dbReference>
<sequence>MIGQHPINRRKFLLTTGGTAAGAAAVGLMPARALAQAKPLPAYADWKKPDAMIVHTAQTLETTRAGMGSPAITPADILYVRNNLPAPSADITADPDAWEIAFEGVGEPGTMSLGDLKTYGVESIACVLQCSGNGRAFFDHETSGTQWSVGAAGNVFWTGVPLRRVVAAMGGPSASARFLTGTGGETLPEGLDPTTIIVERSVPTSALDVALIAFELNGEPLPVAHGGPARLVVPGYYGVNNVKYIKKIAFTEEESPAKIQQSGYRMRPVGESGAPGQPSMYEMSVKSWVTAPLMDVSSGRVVIQGVAMGGVSAVSGVDVSLDGGGSWKAAEFTGPDLGAYAWRPFELVTDLSVGTHVVASRATNAAGDSQPENFPPNHRGYGNNGWKAHAIELTVS</sequence>
<dbReference type="SUPFAM" id="SSF56524">
    <property type="entry name" value="Oxidoreductase molybdopterin-binding domain"/>
    <property type="match status" value="1"/>
</dbReference>
<dbReference type="GO" id="GO:0043546">
    <property type="term" value="F:molybdopterin cofactor binding"/>
    <property type="evidence" value="ECO:0007669"/>
    <property type="project" value="TreeGrafter"/>
</dbReference>
<dbReference type="Pfam" id="PF03404">
    <property type="entry name" value="Mo-co_dimer"/>
    <property type="match status" value="1"/>
</dbReference>
<evidence type="ECO:0000256" key="1">
    <source>
        <dbReference type="ARBA" id="ARBA00001924"/>
    </source>
</evidence>
<evidence type="ECO:0000256" key="2">
    <source>
        <dbReference type="ARBA" id="ARBA00022505"/>
    </source>
</evidence>
<comment type="cofactor">
    <cofactor evidence="1">
        <name>Mo-molybdopterin</name>
        <dbReference type="ChEBI" id="CHEBI:71302"/>
    </cofactor>
</comment>
<organism evidence="7 8">
    <name type="scientific">Acuticoccus mangrovi</name>
    <dbReference type="NCBI Taxonomy" id="2796142"/>
    <lineage>
        <taxon>Bacteria</taxon>
        <taxon>Pseudomonadati</taxon>
        <taxon>Pseudomonadota</taxon>
        <taxon>Alphaproteobacteria</taxon>
        <taxon>Hyphomicrobiales</taxon>
        <taxon>Amorphaceae</taxon>
        <taxon>Acuticoccus</taxon>
    </lineage>
</organism>
<dbReference type="PANTHER" id="PTHR19372:SF7">
    <property type="entry name" value="SULFITE OXIDASE, MITOCHONDRIAL"/>
    <property type="match status" value="1"/>
</dbReference>
<dbReference type="InterPro" id="IPR006311">
    <property type="entry name" value="TAT_signal"/>
</dbReference>
<evidence type="ECO:0000259" key="5">
    <source>
        <dbReference type="Pfam" id="PF00174"/>
    </source>
</evidence>
<evidence type="ECO:0000259" key="6">
    <source>
        <dbReference type="Pfam" id="PF03404"/>
    </source>
</evidence>